<reference evidence="4 5" key="1">
    <citation type="submission" date="2016-12" db="EMBL/GenBank/DDBJ databases">
        <title>The genomes of Aspergillus section Nigri reveals drivers in fungal speciation.</title>
        <authorList>
            <consortium name="DOE Joint Genome Institute"/>
            <person name="Vesth T.C."/>
            <person name="Nybo J."/>
            <person name="Theobald S."/>
            <person name="Brandl J."/>
            <person name="Frisvad J.C."/>
            <person name="Nielsen K.F."/>
            <person name="Lyhne E.K."/>
            <person name="Kogle M.E."/>
            <person name="Kuo A."/>
            <person name="Riley R."/>
            <person name="Clum A."/>
            <person name="Nolan M."/>
            <person name="Lipzen A."/>
            <person name="Salamov A."/>
            <person name="Henrissat B."/>
            <person name="Wiebenga A."/>
            <person name="De Vries R.P."/>
            <person name="Grigoriev I.V."/>
            <person name="Mortensen U.H."/>
            <person name="Andersen M.R."/>
            <person name="Baker S.E."/>
        </authorList>
    </citation>
    <scope>NUCLEOTIDE SEQUENCE [LARGE SCALE GENOMIC DNA]</scope>
    <source>
        <strain evidence="4 5">CBS 117.55</strain>
    </source>
</reference>
<dbReference type="InterPro" id="IPR052479">
    <property type="entry name" value="GPI-anchor_Adhesion_Reg"/>
</dbReference>
<gene>
    <name evidence="4" type="ORF">BO70DRAFT_364055</name>
</gene>
<dbReference type="InterPro" id="IPR018466">
    <property type="entry name" value="Kre9/Knh1-like_N"/>
</dbReference>
<evidence type="ECO:0000256" key="2">
    <source>
        <dbReference type="SAM" id="SignalP"/>
    </source>
</evidence>
<evidence type="ECO:0000313" key="4">
    <source>
        <dbReference type="EMBL" id="PWY75512.1"/>
    </source>
</evidence>
<dbReference type="PANTHER" id="PTHR35185:SF2">
    <property type="entry name" value="EXTRACELLULAR PROLINE-SERINE RICH PROTEIN (AFU_ORTHOLOGUE AFUA_8G07090)"/>
    <property type="match status" value="1"/>
</dbReference>
<accession>A0A317VRJ7</accession>
<dbReference type="RefSeq" id="XP_025397478.1">
    <property type="nucleotide sequence ID" value="XM_025543715.1"/>
</dbReference>
<dbReference type="Pfam" id="PF10342">
    <property type="entry name" value="Kre9_KNH"/>
    <property type="match status" value="1"/>
</dbReference>
<protein>
    <recommendedName>
        <fullName evidence="3">Yeast cell wall synthesis Kre9/Knh1-like N-terminal domain-containing protein</fullName>
    </recommendedName>
</protein>
<dbReference type="GeneID" id="37065952"/>
<keyword evidence="1 2" id="KW-0732">Signal</keyword>
<dbReference type="STRING" id="1448321.A0A317VRJ7"/>
<feature type="domain" description="Yeast cell wall synthesis Kre9/Knh1-like N-terminal" evidence="3">
    <location>
        <begin position="22"/>
        <end position="112"/>
    </location>
</feature>
<keyword evidence="5" id="KW-1185">Reference proteome</keyword>
<dbReference type="AlphaFoldDB" id="A0A317VRJ7"/>
<evidence type="ECO:0000313" key="5">
    <source>
        <dbReference type="Proteomes" id="UP000247233"/>
    </source>
</evidence>
<dbReference type="OrthoDB" id="5420143at2759"/>
<dbReference type="PANTHER" id="PTHR35185">
    <property type="entry name" value="SERINE/THREONINE-RICH PROTEIN ADG2-RELATED"/>
    <property type="match status" value="1"/>
</dbReference>
<feature type="chain" id="PRO_5016445738" description="Yeast cell wall synthesis Kre9/Knh1-like N-terminal domain-containing protein" evidence="2">
    <location>
        <begin position="18"/>
        <end position="203"/>
    </location>
</feature>
<dbReference type="Proteomes" id="UP000247233">
    <property type="component" value="Unassembled WGS sequence"/>
</dbReference>
<sequence length="203" mass="21557">MRSSLPFLVSLTTLASAISITQPALNSTYAAGSTITVNWTTVDTDPTTFSLYLWNFVYWPPTYSALALDIPTSELSHAVQIPCDATPEWGYQISGINGTNVYIIYAQSDRFFVSENLDAESCVDTTTATPSTCAAASTVYVTPGTVPKTIGWNSDYSHPVTLDHVPTPAPVASASSGPDDFHTVRVTTTLGVAGGEEDDCGSE</sequence>
<proteinExistence type="predicted"/>
<dbReference type="EMBL" id="MSFL01000021">
    <property type="protein sequence ID" value="PWY75512.1"/>
    <property type="molecule type" value="Genomic_DNA"/>
</dbReference>
<feature type="signal peptide" evidence="2">
    <location>
        <begin position="1"/>
        <end position="17"/>
    </location>
</feature>
<evidence type="ECO:0000259" key="3">
    <source>
        <dbReference type="Pfam" id="PF10342"/>
    </source>
</evidence>
<name>A0A317VRJ7_9EURO</name>
<organism evidence="4 5">
    <name type="scientific">Aspergillus heteromorphus CBS 117.55</name>
    <dbReference type="NCBI Taxonomy" id="1448321"/>
    <lineage>
        <taxon>Eukaryota</taxon>
        <taxon>Fungi</taxon>
        <taxon>Dikarya</taxon>
        <taxon>Ascomycota</taxon>
        <taxon>Pezizomycotina</taxon>
        <taxon>Eurotiomycetes</taxon>
        <taxon>Eurotiomycetidae</taxon>
        <taxon>Eurotiales</taxon>
        <taxon>Aspergillaceae</taxon>
        <taxon>Aspergillus</taxon>
        <taxon>Aspergillus subgen. Circumdati</taxon>
    </lineage>
</organism>
<evidence type="ECO:0000256" key="1">
    <source>
        <dbReference type="ARBA" id="ARBA00022729"/>
    </source>
</evidence>
<comment type="caution">
    <text evidence="4">The sequence shown here is derived from an EMBL/GenBank/DDBJ whole genome shotgun (WGS) entry which is preliminary data.</text>
</comment>
<dbReference type="VEuPathDB" id="FungiDB:BO70DRAFT_364055"/>